<dbReference type="Gene3D" id="1.10.10.10">
    <property type="entry name" value="Winged helix-like DNA-binding domain superfamily/Winged helix DNA-binding domain"/>
    <property type="match status" value="1"/>
</dbReference>
<dbReference type="SUPFAM" id="SSF53850">
    <property type="entry name" value="Periplasmic binding protein-like II"/>
    <property type="match status" value="1"/>
</dbReference>
<feature type="domain" description="HTH lysR-type" evidence="5">
    <location>
        <begin position="16"/>
        <end position="73"/>
    </location>
</feature>
<dbReference type="InterPro" id="IPR036390">
    <property type="entry name" value="WH_DNA-bd_sf"/>
</dbReference>
<reference evidence="7" key="1">
    <citation type="journal article" date="2019" name="Int. J. Syst. Evol. Microbiol.">
        <title>The Global Catalogue of Microorganisms (GCM) 10K type strain sequencing project: providing services to taxonomists for standard genome sequencing and annotation.</title>
        <authorList>
            <consortium name="The Broad Institute Genomics Platform"/>
            <consortium name="The Broad Institute Genome Sequencing Center for Infectious Disease"/>
            <person name="Wu L."/>
            <person name="Ma J."/>
        </authorList>
    </citation>
    <scope>NUCLEOTIDE SEQUENCE [LARGE SCALE GENOMIC DNA]</scope>
    <source>
        <strain evidence="7">KCTC 23314</strain>
    </source>
</reference>
<dbReference type="InterPro" id="IPR036388">
    <property type="entry name" value="WH-like_DNA-bd_sf"/>
</dbReference>
<keyword evidence="2" id="KW-0805">Transcription regulation</keyword>
<dbReference type="Gene3D" id="3.40.190.290">
    <property type="match status" value="1"/>
</dbReference>
<evidence type="ECO:0000256" key="4">
    <source>
        <dbReference type="ARBA" id="ARBA00023163"/>
    </source>
</evidence>
<dbReference type="Pfam" id="PF00126">
    <property type="entry name" value="HTH_1"/>
    <property type="match status" value="1"/>
</dbReference>
<keyword evidence="7" id="KW-1185">Reference proteome</keyword>
<evidence type="ECO:0000256" key="1">
    <source>
        <dbReference type="ARBA" id="ARBA00009437"/>
    </source>
</evidence>
<gene>
    <name evidence="6" type="ORF">GCM10007320_30250</name>
</gene>
<sequence length="353" mass="37908">MSRTGAGRPALQSSPVELRTLRYFIAVLEAGSLSRAASTLYVAQPALTAQIRKLEDDLGAQLFERSHAGMTPTPAGLQLYQDARRLLSDAAAVRERVRSLPQGPEGSVTVALPFLLASLLMGPVLAGLKATHPRIRVFVLDDLSLMVRKAMLDRRADIGILVDTAQVDGLRCRPFAREAMYFCGHDADGRVAPLLQRAAPRSGHPRIAFADAAAQPLVLQSRRFSIRQRVEDAAAGQDVVLNIAHEHDSARVIRSLYASGAGFTFTPACALPDAGHRAAPWLIARVVQPELQRSYSLATAADRPLDAAADVVAQALGDAARMLIASGRWEAEWLGEAAAAPARRAGRPRRAGQ</sequence>
<dbReference type="PROSITE" id="PS50931">
    <property type="entry name" value="HTH_LYSR"/>
    <property type="match status" value="1"/>
</dbReference>
<keyword evidence="4" id="KW-0804">Transcription</keyword>
<dbReference type="Pfam" id="PF03466">
    <property type="entry name" value="LysR_substrate"/>
    <property type="match status" value="1"/>
</dbReference>
<dbReference type="EMBL" id="BMYK01000008">
    <property type="protein sequence ID" value="GHC85348.1"/>
    <property type="molecule type" value="Genomic_DNA"/>
</dbReference>
<protein>
    <submittedName>
        <fullName evidence="6">LysR family transcriptional regulator</fullName>
    </submittedName>
</protein>
<dbReference type="SUPFAM" id="SSF46785">
    <property type="entry name" value="Winged helix' DNA-binding domain"/>
    <property type="match status" value="1"/>
</dbReference>
<evidence type="ECO:0000313" key="6">
    <source>
        <dbReference type="EMBL" id="GHC85348.1"/>
    </source>
</evidence>
<name>A0ABQ3G2S4_9BURK</name>
<comment type="similarity">
    <text evidence="1">Belongs to the LysR transcriptional regulatory family.</text>
</comment>
<dbReference type="InterPro" id="IPR050950">
    <property type="entry name" value="HTH-type_LysR_regulators"/>
</dbReference>
<proteinExistence type="inferred from homology"/>
<evidence type="ECO:0000313" key="7">
    <source>
        <dbReference type="Proteomes" id="UP000626210"/>
    </source>
</evidence>
<evidence type="ECO:0000256" key="2">
    <source>
        <dbReference type="ARBA" id="ARBA00023015"/>
    </source>
</evidence>
<dbReference type="InterPro" id="IPR005119">
    <property type="entry name" value="LysR_subst-bd"/>
</dbReference>
<evidence type="ECO:0000256" key="3">
    <source>
        <dbReference type="ARBA" id="ARBA00023125"/>
    </source>
</evidence>
<dbReference type="Proteomes" id="UP000626210">
    <property type="component" value="Unassembled WGS sequence"/>
</dbReference>
<evidence type="ECO:0000259" key="5">
    <source>
        <dbReference type="PROSITE" id="PS50931"/>
    </source>
</evidence>
<comment type="caution">
    <text evidence="6">The sequence shown here is derived from an EMBL/GenBank/DDBJ whole genome shotgun (WGS) entry which is preliminary data.</text>
</comment>
<dbReference type="InterPro" id="IPR000847">
    <property type="entry name" value="LysR_HTH_N"/>
</dbReference>
<keyword evidence="3" id="KW-0238">DNA-binding</keyword>
<organism evidence="6 7">
    <name type="scientific">Pseudorhodoferax aquiterrae</name>
    <dbReference type="NCBI Taxonomy" id="747304"/>
    <lineage>
        <taxon>Bacteria</taxon>
        <taxon>Pseudomonadati</taxon>
        <taxon>Pseudomonadota</taxon>
        <taxon>Betaproteobacteria</taxon>
        <taxon>Burkholderiales</taxon>
        <taxon>Comamonadaceae</taxon>
    </lineage>
</organism>
<dbReference type="PANTHER" id="PTHR30419">
    <property type="entry name" value="HTH-TYPE TRANSCRIPTIONAL REGULATOR YBHD"/>
    <property type="match status" value="1"/>
</dbReference>
<dbReference type="PRINTS" id="PR00039">
    <property type="entry name" value="HTHLYSR"/>
</dbReference>
<accession>A0ABQ3G2S4</accession>